<feature type="region of interest" description="Disordered" evidence="1">
    <location>
        <begin position="38"/>
        <end position="80"/>
    </location>
</feature>
<feature type="compositionally biased region" description="Low complexity" evidence="1">
    <location>
        <begin position="56"/>
        <end position="65"/>
    </location>
</feature>
<name>A0A1B2LWV3_9GAMM</name>
<evidence type="ECO:0000313" key="3">
    <source>
        <dbReference type="EMBL" id="AOA57414.1"/>
    </source>
</evidence>
<evidence type="ECO:0000256" key="2">
    <source>
        <dbReference type="SAM" id="SignalP"/>
    </source>
</evidence>
<dbReference type="EMBL" id="CP016895">
    <property type="protein sequence ID" value="AOA57414.1"/>
    <property type="molecule type" value="Genomic_DNA"/>
</dbReference>
<evidence type="ECO:0000313" key="4">
    <source>
        <dbReference type="Proteomes" id="UP000093391"/>
    </source>
</evidence>
<accession>A0A1B2LWV3</accession>
<organism evidence="3 4">
    <name type="scientific">Acinetobacter larvae</name>
    <dbReference type="NCBI Taxonomy" id="1789224"/>
    <lineage>
        <taxon>Bacteria</taxon>
        <taxon>Pseudomonadati</taxon>
        <taxon>Pseudomonadota</taxon>
        <taxon>Gammaproteobacteria</taxon>
        <taxon>Moraxellales</taxon>
        <taxon>Moraxellaceae</taxon>
        <taxon>Acinetobacter</taxon>
    </lineage>
</organism>
<feature type="chain" id="PRO_5008539863" evidence="2">
    <location>
        <begin position="22"/>
        <end position="80"/>
    </location>
</feature>
<keyword evidence="4" id="KW-1185">Reference proteome</keyword>
<keyword evidence="2" id="KW-0732">Signal</keyword>
<protein>
    <submittedName>
        <fullName evidence="3">Uncharacterized protein</fullName>
    </submittedName>
</protein>
<dbReference type="RefSeq" id="WP_067552415.1">
    <property type="nucleotide sequence ID" value="NZ_CP016895.1"/>
</dbReference>
<feature type="signal peptide" evidence="2">
    <location>
        <begin position="1"/>
        <end position="21"/>
    </location>
</feature>
<sequence>MKLVKTLLATTVLLSAMSTFAATEDEALAAAPADNATVATETTAQDNNAEATAVQPSAAIPAPESAAEDDSADPAIQSEQ</sequence>
<evidence type="ECO:0000256" key="1">
    <source>
        <dbReference type="SAM" id="MobiDB-lite"/>
    </source>
</evidence>
<proteinExistence type="predicted"/>
<gene>
    <name evidence="3" type="ORF">BFG52_02965</name>
</gene>
<dbReference type="KEGG" id="ala:BFG52_02965"/>
<reference evidence="3 4" key="1">
    <citation type="submission" date="2016-08" db="EMBL/GenBank/DDBJ databases">
        <authorList>
            <person name="Seilhamer J.J."/>
        </authorList>
    </citation>
    <scope>NUCLEOTIDE SEQUENCE [LARGE SCALE GENOMIC DNA]</scope>
    <source>
        <strain evidence="3 4">BRTC-1</strain>
    </source>
</reference>
<dbReference type="AlphaFoldDB" id="A0A1B2LWV3"/>
<dbReference type="Proteomes" id="UP000093391">
    <property type="component" value="Chromosome"/>
</dbReference>